<evidence type="ECO:0000313" key="2">
    <source>
        <dbReference type="EMBL" id="ADU34795.1"/>
    </source>
</evidence>
<dbReference type="AlphaFoldDB" id="E6V5I9"/>
<evidence type="ECO:0000259" key="1">
    <source>
        <dbReference type="Pfam" id="PF20093"/>
    </source>
</evidence>
<evidence type="ECO:0000313" key="3">
    <source>
        <dbReference type="Proteomes" id="UP000008917"/>
    </source>
</evidence>
<name>E6V5I9_VARPE</name>
<reference evidence="2 3" key="2">
    <citation type="journal article" date="2013" name="Genome Announc.">
        <title>Genome of the Root-Associated Plant Growth-Promoting Bacterium Variovorax paradoxus Strain EPS.</title>
        <authorList>
            <person name="Han J.I."/>
            <person name="Spain J.C."/>
            <person name="Leadbetter J.R."/>
            <person name="Ovchinnikova G."/>
            <person name="Goodwin L.A."/>
            <person name="Han C.S."/>
            <person name="Woyke T."/>
            <person name="Davenport K.W."/>
            <person name="Orwin P.M."/>
        </authorList>
    </citation>
    <scope>NUCLEOTIDE SEQUENCE [LARGE SCALE GENOMIC DNA]</scope>
    <source>
        <strain evidence="2 3">EPS</strain>
    </source>
</reference>
<dbReference type="HOGENOM" id="CLU_112468_0_0_4"/>
<dbReference type="eggNOG" id="ENOG5032SEB">
    <property type="taxonomic scope" value="Bacteria"/>
</dbReference>
<accession>E6V5I9</accession>
<sequence>MSGRDLIEAQLKEEVALAPWNAVATGELLALADEGSAPIVRIAGRANAAAVRARTVVDLHGAHIGCDVVLMFEEADPGRPIVMGVLRTGQRETLPGSHAQVEVDADGERMLIGAREQLVLRCGKASITLTKAGKVLIQGSYVSSRSTGVNRVKGGSVQLN</sequence>
<protein>
    <recommendedName>
        <fullName evidence="1">DUF6484 domain-containing protein</fullName>
    </recommendedName>
</protein>
<dbReference type="STRING" id="595537.Varpa_0574"/>
<dbReference type="KEGG" id="vpe:Varpa_0574"/>
<proteinExistence type="predicted"/>
<organism evidence="2 3">
    <name type="scientific">Variovorax paradoxus (strain EPS)</name>
    <dbReference type="NCBI Taxonomy" id="595537"/>
    <lineage>
        <taxon>Bacteria</taxon>
        <taxon>Pseudomonadati</taxon>
        <taxon>Pseudomonadota</taxon>
        <taxon>Betaproteobacteria</taxon>
        <taxon>Burkholderiales</taxon>
        <taxon>Comamonadaceae</taxon>
        <taxon>Variovorax</taxon>
    </lineage>
</organism>
<feature type="domain" description="DUF6484" evidence="1">
    <location>
        <begin position="25"/>
        <end position="86"/>
    </location>
</feature>
<dbReference type="EMBL" id="CP002417">
    <property type="protein sequence ID" value="ADU34795.1"/>
    <property type="molecule type" value="Genomic_DNA"/>
</dbReference>
<reference evidence="3" key="1">
    <citation type="submission" date="2010-12" db="EMBL/GenBank/DDBJ databases">
        <title>Complete sequence of Variovorax paradoxus EPS.</title>
        <authorList>
            <consortium name="US DOE Joint Genome Institute"/>
            <person name="Lucas S."/>
            <person name="Copeland A."/>
            <person name="Lapidus A."/>
            <person name="Cheng J.-F."/>
            <person name="Goodwin L."/>
            <person name="Pitluck S."/>
            <person name="Teshima H."/>
            <person name="Detter J.C."/>
            <person name="Han C."/>
            <person name="Tapia R."/>
            <person name="Land M."/>
            <person name="Hauser L."/>
            <person name="Kyrpides N."/>
            <person name="Ivanova N."/>
            <person name="Ovchinnikova G."/>
            <person name="Orwin P."/>
            <person name="Han J.-I.G."/>
            <person name="Woyke T."/>
        </authorList>
    </citation>
    <scope>NUCLEOTIDE SEQUENCE [LARGE SCALE GENOMIC DNA]</scope>
    <source>
        <strain evidence="3">EPS</strain>
    </source>
</reference>
<gene>
    <name evidence="2" type="ordered locus">Varpa_0574</name>
</gene>
<dbReference type="InterPro" id="IPR045506">
    <property type="entry name" value="DUF6484"/>
</dbReference>
<dbReference type="Proteomes" id="UP000008917">
    <property type="component" value="Chromosome"/>
</dbReference>
<dbReference type="OrthoDB" id="3078443at2"/>
<dbReference type="RefSeq" id="WP_013539041.1">
    <property type="nucleotide sequence ID" value="NC_014931.1"/>
</dbReference>
<dbReference type="Pfam" id="PF20093">
    <property type="entry name" value="DUF6484"/>
    <property type="match status" value="1"/>
</dbReference>